<dbReference type="InterPro" id="IPR010982">
    <property type="entry name" value="Lambda_DNA-bd_dom_sf"/>
</dbReference>
<reference evidence="6 7" key="1">
    <citation type="submission" date="2019-05" db="EMBL/GenBank/DDBJ databases">
        <title>Complete genome sequence of Izhakiella calystegiae KSNA2, an endophyte isolated from beach morning glory (Calystegia soldanella).</title>
        <authorList>
            <person name="Jiang L."/>
            <person name="Jeong J.C."/>
            <person name="Kim C.Y."/>
            <person name="Kim D.H."/>
            <person name="Kim S.W."/>
            <person name="Lee j."/>
        </authorList>
    </citation>
    <scope>NUCLEOTIDE SEQUENCE [LARGE SCALE GENOMIC DNA]</scope>
    <source>
        <strain evidence="6 7">KSNA2</strain>
    </source>
</reference>
<name>A0A4P8YTW1_9ENTR</name>
<keyword evidence="3 6" id="KW-0238">DNA-binding</keyword>
<dbReference type="InterPro" id="IPR000843">
    <property type="entry name" value="HTH_LacI"/>
</dbReference>
<dbReference type="CDD" id="cd01392">
    <property type="entry name" value="HTH_LacI"/>
    <property type="match status" value="1"/>
</dbReference>
<keyword evidence="2" id="KW-0805">Transcription regulation</keyword>
<accession>A0A4P8YTW1</accession>
<organism evidence="6 7">
    <name type="scientific">Jejubacter calystegiae</name>
    <dbReference type="NCBI Taxonomy" id="2579935"/>
    <lineage>
        <taxon>Bacteria</taxon>
        <taxon>Pseudomonadati</taxon>
        <taxon>Pseudomonadota</taxon>
        <taxon>Gammaproteobacteria</taxon>
        <taxon>Enterobacterales</taxon>
        <taxon>Enterobacteriaceae</taxon>
        <taxon>Jejubacter</taxon>
    </lineage>
</organism>
<dbReference type="PROSITE" id="PS50932">
    <property type="entry name" value="HTH_LACI_2"/>
    <property type="match status" value="1"/>
</dbReference>
<evidence type="ECO:0000256" key="2">
    <source>
        <dbReference type="ARBA" id="ARBA00023015"/>
    </source>
</evidence>
<evidence type="ECO:0000313" key="6">
    <source>
        <dbReference type="EMBL" id="QCT22372.1"/>
    </source>
</evidence>
<feature type="domain" description="HTH lacI-type" evidence="5">
    <location>
        <begin position="8"/>
        <end position="62"/>
    </location>
</feature>
<dbReference type="InterPro" id="IPR046335">
    <property type="entry name" value="LacI/GalR-like_sensor"/>
</dbReference>
<dbReference type="AlphaFoldDB" id="A0A4P8YTW1"/>
<evidence type="ECO:0000256" key="3">
    <source>
        <dbReference type="ARBA" id="ARBA00023125"/>
    </source>
</evidence>
<dbReference type="OrthoDB" id="6619319at2"/>
<dbReference type="GO" id="GO:0000976">
    <property type="term" value="F:transcription cis-regulatory region binding"/>
    <property type="evidence" value="ECO:0007669"/>
    <property type="project" value="TreeGrafter"/>
</dbReference>
<dbReference type="Pfam" id="PF00356">
    <property type="entry name" value="LacI"/>
    <property type="match status" value="1"/>
</dbReference>
<sequence length="323" mass="35162">MSTEKKWVTASDVARLAGVSRSAVSRAFTPGASVAPETRRRVEKAARELGYQVNILARSMNKGRSNFVGLVTAGFSNAFRNQLIGPLTHQLARQGLIPLLVNAEDSYQQAPGLRDLMSYHVAGIIMTSGAPPLSLAQEYVARSIPVVIINRDTDLPGTDVVYSDNVDGARQAARWLQQRGCQRPAFIGEQPANFSTRQRRDAFCQALTNATCIDVNGSDYHAGFNAVAQLQTYSDIDGVFCATDTLALGLRDALSQHPSLSSLPLVGFDDIPEAGYAARQLTTLRQDVERLAGEAVSLLIQRMEDDQRPPVKKVVPVQLIARR</sequence>
<dbReference type="CDD" id="cd06278">
    <property type="entry name" value="PBP1_LacI-like"/>
    <property type="match status" value="1"/>
</dbReference>
<dbReference type="PANTHER" id="PTHR30146:SF95">
    <property type="entry name" value="RIBOSE OPERON REPRESSOR"/>
    <property type="match status" value="1"/>
</dbReference>
<gene>
    <name evidence="6" type="ORF">FEM41_23370</name>
</gene>
<evidence type="ECO:0000256" key="4">
    <source>
        <dbReference type="ARBA" id="ARBA00023163"/>
    </source>
</evidence>
<evidence type="ECO:0000313" key="7">
    <source>
        <dbReference type="Proteomes" id="UP000302163"/>
    </source>
</evidence>
<dbReference type="PANTHER" id="PTHR30146">
    <property type="entry name" value="LACI-RELATED TRANSCRIPTIONAL REPRESSOR"/>
    <property type="match status" value="1"/>
</dbReference>
<dbReference type="Pfam" id="PF13377">
    <property type="entry name" value="Peripla_BP_3"/>
    <property type="match status" value="1"/>
</dbReference>
<evidence type="ECO:0000259" key="5">
    <source>
        <dbReference type="PROSITE" id="PS50932"/>
    </source>
</evidence>
<dbReference type="InterPro" id="IPR028082">
    <property type="entry name" value="Peripla_BP_I"/>
</dbReference>
<keyword evidence="4" id="KW-0804">Transcription</keyword>
<dbReference type="GO" id="GO:0003700">
    <property type="term" value="F:DNA-binding transcription factor activity"/>
    <property type="evidence" value="ECO:0007669"/>
    <property type="project" value="TreeGrafter"/>
</dbReference>
<proteinExistence type="predicted"/>
<protein>
    <submittedName>
        <fullName evidence="6">LacI family DNA-binding transcriptional regulator</fullName>
    </submittedName>
</protein>
<dbReference type="SUPFAM" id="SSF53822">
    <property type="entry name" value="Periplasmic binding protein-like I"/>
    <property type="match status" value="1"/>
</dbReference>
<dbReference type="EMBL" id="CP040428">
    <property type="protein sequence ID" value="QCT22372.1"/>
    <property type="molecule type" value="Genomic_DNA"/>
</dbReference>
<evidence type="ECO:0000256" key="1">
    <source>
        <dbReference type="ARBA" id="ARBA00022491"/>
    </source>
</evidence>
<dbReference type="SUPFAM" id="SSF47413">
    <property type="entry name" value="lambda repressor-like DNA-binding domains"/>
    <property type="match status" value="1"/>
</dbReference>
<dbReference type="Proteomes" id="UP000302163">
    <property type="component" value="Chromosome"/>
</dbReference>
<keyword evidence="7" id="KW-1185">Reference proteome</keyword>
<dbReference type="RefSeq" id="WP_138098881.1">
    <property type="nucleotide sequence ID" value="NZ_CP040428.1"/>
</dbReference>
<keyword evidence="1" id="KW-0678">Repressor</keyword>
<dbReference type="Gene3D" id="1.10.260.40">
    <property type="entry name" value="lambda repressor-like DNA-binding domains"/>
    <property type="match status" value="1"/>
</dbReference>
<dbReference type="SMART" id="SM00354">
    <property type="entry name" value="HTH_LACI"/>
    <property type="match status" value="1"/>
</dbReference>
<dbReference type="KEGG" id="izh:FEM41_23370"/>
<dbReference type="Gene3D" id="3.40.50.2300">
    <property type="match status" value="2"/>
</dbReference>